<keyword evidence="2" id="KW-1185">Reference proteome</keyword>
<gene>
    <name evidence="1" type="ORF">BDV39DRAFT_202197</name>
</gene>
<dbReference type="AlphaFoldDB" id="A0A5N6XDE8"/>
<evidence type="ECO:0000313" key="1">
    <source>
        <dbReference type="EMBL" id="KAE8330396.1"/>
    </source>
</evidence>
<reference evidence="2" key="1">
    <citation type="submission" date="2019-04" db="EMBL/GenBank/DDBJ databases">
        <title>Friends and foes A comparative genomics studyof 23 Aspergillus species from section Flavi.</title>
        <authorList>
            <consortium name="DOE Joint Genome Institute"/>
            <person name="Kjaerbolling I."/>
            <person name="Vesth T."/>
            <person name="Frisvad J.C."/>
            <person name="Nybo J.L."/>
            <person name="Theobald S."/>
            <person name="Kildgaard S."/>
            <person name="Isbrandt T."/>
            <person name="Kuo A."/>
            <person name="Sato A."/>
            <person name="Lyhne E.K."/>
            <person name="Kogle M.E."/>
            <person name="Wiebenga A."/>
            <person name="Kun R.S."/>
            <person name="Lubbers R.J."/>
            <person name="Makela M.R."/>
            <person name="Barry K."/>
            <person name="Chovatia M."/>
            <person name="Clum A."/>
            <person name="Daum C."/>
            <person name="Haridas S."/>
            <person name="He G."/>
            <person name="LaButti K."/>
            <person name="Lipzen A."/>
            <person name="Mondo S."/>
            <person name="Riley R."/>
            <person name="Salamov A."/>
            <person name="Simmons B.A."/>
            <person name="Magnuson J.K."/>
            <person name="Henrissat B."/>
            <person name="Mortensen U.H."/>
            <person name="Larsen T.O."/>
            <person name="Devries R.P."/>
            <person name="Grigoriev I.V."/>
            <person name="Machida M."/>
            <person name="Baker S.E."/>
            <person name="Andersen M.R."/>
        </authorList>
    </citation>
    <scope>NUCLEOTIDE SEQUENCE [LARGE SCALE GENOMIC DNA]</scope>
    <source>
        <strain evidence="2">CBS 130017</strain>
    </source>
</reference>
<protein>
    <submittedName>
        <fullName evidence="1">Uncharacterized protein</fullName>
    </submittedName>
</protein>
<proteinExistence type="predicted"/>
<sequence>MSGSMYPASPLQYGSSDSGEALLTDLSLTDPRETGIVEQEPSGFSQFLALLPQAPETGPVENNTDGFLPSAPNLATSTGECNPEKTIEELTQEMIPQQLAELQKPRRFKLNETDDLCIQGRQFQKKWDIPEEGFNNWKALLSGWLEFPAILLLNPSPWDHLPFDEMVDKSPTLSWLQKTLGGLQLQLDDVIILDTFPMLRDNLRNDTLTQMGPARLDELARESFALTRASLAIDPATACGATLLLSGEGAIKASAGVRFEWTSDASGTRGASTVCDAARADSGRGTGGTVRAGVPAIRDVAVKAGGDAAGALRRRSSTVGTSGAVAAADEALRTTVWTGRSGVEGPLAAEHVEELRKQLAEWEGGNKLNRKEG</sequence>
<accession>A0A5N6XDE8</accession>
<organism evidence="1 2">
    <name type="scientific">Aspergillus sergii</name>
    <dbReference type="NCBI Taxonomy" id="1034303"/>
    <lineage>
        <taxon>Eukaryota</taxon>
        <taxon>Fungi</taxon>
        <taxon>Dikarya</taxon>
        <taxon>Ascomycota</taxon>
        <taxon>Pezizomycotina</taxon>
        <taxon>Eurotiomycetes</taxon>
        <taxon>Eurotiomycetidae</taxon>
        <taxon>Eurotiales</taxon>
        <taxon>Aspergillaceae</taxon>
        <taxon>Aspergillus</taxon>
        <taxon>Aspergillus subgen. Circumdati</taxon>
    </lineage>
</organism>
<name>A0A5N6XDE8_9EURO</name>
<dbReference type="Proteomes" id="UP000325945">
    <property type="component" value="Unassembled WGS sequence"/>
</dbReference>
<dbReference type="EMBL" id="ML741774">
    <property type="protein sequence ID" value="KAE8330396.1"/>
    <property type="molecule type" value="Genomic_DNA"/>
</dbReference>
<evidence type="ECO:0000313" key="2">
    <source>
        <dbReference type="Proteomes" id="UP000325945"/>
    </source>
</evidence>